<dbReference type="GO" id="GO:0008270">
    <property type="term" value="F:zinc ion binding"/>
    <property type="evidence" value="ECO:0007669"/>
    <property type="project" value="UniProtKB-KW"/>
</dbReference>
<dbReference type="GO" id="GO:0000978">
    <property type="term" value="F:RNA polymerase II cis-regulatory region sequence-specific DNA binding"/>
    <property type="evidence" value="ECO:0007669"/>
    <property type="project" value="TreeGrafter"/>
</dbReference>
<feature type="domain" description="C2H2-type" evidence="9">
    <location>
        <begin position="174"/>
        <end position="203"/>
    </location>
</feature>
<dbReference type="Proteomes" id="UP001211065">
    <property type="component" value="Unassembled WGS sequence"/>
</dbReference>
<dbReference type="Gene3D" id="3.30.160.60">
    <property type="entry name" value="Classic Zinc Finger"/>
    <property type="match status" value="2"/>
</dbReference>
<keyword evidence="4" id="KW-0862">Zinc</keyword>
<evidence type="ECO:0000256" key="1">
    <source>
        <dbReference type="ARBA" id="ARBA00022723"/>
    </source>
</evidence>
<name>A0AAD5TW75_9FUNG</name>
<gene>
    <name evidence="10" type="ORF">HK099_007658</name>
</gene>
<feature type="domain" description="C2H2-type" evidence="9">
    <location>
        <begin position="238"/>
        <end position="262"/>
    </location>
</feature>
<reference evidence="10" key="1">
    <citation type="submission" date="2020-05" db="EMBL/GenBank/DDBJ databases">
        <title>Phylogenomic resolution of chytrid fungi.</title>
        <authorList>
            <person name="Stajich J.E."/>
            <person name="Amses K."/>
            <person name="Simmons R."/>
            <person name="Seto K."/>
            <person name="Myers J."/>
            <person name="Bonds A."/>
            <person name="Quandt C.A."/>
            <person name="Barry K."/>
            <person name="Liu P."/>
            <person name="Grigoriev I."/>
            <person name="Longcore J.E."/>
            <person name="James T.Y."/>
        </authorList>
    </citation>
    <scope>NUCLEOTIDE SEQUENCE</scope>
    <source>
        <strain evidence="10">JEL0476</strain>
    </source>
</reference>
<evidence type="ECO:0000256" key="2">
    <source>
        <dbReference type="ARBA" id="ARBA00022737"/>
    </source>
</evidence>
<dbReference type="SMART" id="SM00355">
    <property type="entry name" value="ZnF_C2H2"/>
    <property type="match status" value="3"/>
</dbReference>
<sequence length="262" mass="29383">MNSDQTFTQLVSSFNNNLQQNELQQECTPANSDFDIFSPLINASPSNDAVNYNFLSSPITSTDDVLNIEDYLTEYHPSPASTTISNFDDDLKHYFTNLPPIPEGNLLNIPVNPTVNPQDTITLTYAELAKLMQLAQQGAVSSFTPSNLQQKPAETQSSTLESVKIRSGSQSRTHQCHYPGCQRVFSRAYNLKTHVLTHNKNRPRPYRCDYLGCSKAFVRDADLNRHKGIHNKVKVPNLNCLSCNKTFTRPDALARHKQTCSS</sequence>
<evidence type="ECO:0000313" key="11">
    <source>
        <dbReference type="Proteomes" id="UP001211065"/>
    </source>
</evidence>
<evidence type="ECO:0000256" key="7">
    <source>
        <dbReference type="PROSITE-ProRule" id="PRU00042"/>
    </source>
</evidence>
<dbReference type="PROSITE" id="PS50157">
    <property type="entry name" value="ZINC_FINGER_C2H2_2"/>
    <property type="match status" value="3"/>
</dbReference>
<evidence type="ECO:0000256" key="8">
    <source>
        <dbReference type="SAM" id="MobiDB-lite"/>
    </source>
</evidence>
<evidence type="ECO:0000256" key="6">
    <source>
        <dbReference type="ARBA" id="ARBA00023163"/>
    </source>
</evidence>
<evidence type="ECO:0000259" key="9">
    <source>
        <dbReference type="PROSITE" id="PS50157"/>
    </source>
</evidence>
<accession>A0AAD5TW75</accession>
<dbReference type="GO" id="GO:0000981">
    <property type="term" value="F:DNA-binding transcription factor activity, RNA polymerase II-specific"/>
    <property type="evidence" value="ECO:0007669"/>
    <property type="project" value="TreeGrafter"/>
</dbReference>
<keyword evidence="11" id="KW-1185">Reference proteome</keyword>
<feature type="domain" description="C2H2-type" evidence="9">
    <location>
        <begin position="206"/>
        <end position="235"/>
    </location>
</feature>
<keyword evidence="6" id="KW-0804">Transcription</keyword>
<protein>
    <recommendedName>
        <fullName evidence="9">C2H2-type domain-containing protein</fullName>
    </recommendedName>
</protein>
<keyword evidence="3 7" id="KW-0863">Zinc-finger</keyword>
<evidence type="ECO:0000313" key="10">
    <source>
        <dbReference type="EMBL" id="KAJ3212848.1"/>
    </source>
</evidence>
<dbReference type="PANTHER" id="PTHR23235:SF120">
    <property type="entry name" value="KRUPPEL-LIKE FACTOR 15"/>
    <property type="match status" value="1"/>
</dbReference>
<feature type="region of interest" description="Disordered" evidence="8">
    <location>
        <begin position="143"/>
        <end position="162"/>
    </location>
</feature>
<dbReference type="PROSITE" id="PS00028">
    <property type="entry name" value="ZINC_FINGER_C2H2_1"/>
    <property type="match status" value="2"/>
</dbReference>
<proteinExistence type="predicted"/>
<dbReference type="InterPro" id="IPR013087">
    <property type="entry name" value="Znf_C2H2_type"/>
</dbReference>
<evidence type="ECO:0000256" key="4">
    <source>
        <dbReference type="ARBA" id="ARBA00022833"/>
    </source>
</evidence>
<dbReference type="FunFam" id="3.30.160.60:FF:000032">
    <property type="entry name" value="Krueppel-like factor 4"/>
    <property type="match status" value="1"/>
</dbReference>
<evidence type="ECO:0000256" key="3">
    <source>
        <dbReference type="ARBA" id="ARBA00022771"/>
    </source>
</evidence>
<dbReference type="PANTHER" id="PTHR23235">
    <property type="entry name" value="KRUEPPEL-LIKE TRANSCRIPTION FACTOR"/>
    <property type="match status" value="1"/>
</dbReference>
<dbReference type="Pfam" id="PF00096">
    <property type="entry name" value="zf-C2H2"/>
    <property type="match status" value="3"/>
</dbReference>
<dbReference type="SUPFAM" id="SSF57667">
    <property type="entry name" value="beta-beta-alpha zinc fingers"/>
    <property type="match status" value="1"/>
</dbReference>
<keyword evidence="1" id="KW-0479">Metal-binding</keyword>
<dbReference type="EMBL" id="JADGJW010000760">
    <property type="protein sequence ID" value="KAJ3212848.1"/>
    <property type="molecule type" value="Genomic_DNA"/>
</dbReference>
<comment type="caution">
    <text evidence="10">The sequence shown here is derived from an EMBL/GenBank/DDBJ whole genome shotgun (WGS) entry which is preliminary data.</text>
</comment>
<dbReference type="AlphaFoldDB" id="A0AAD5TW75"/>
<keyword evidence="5" id="KW-0805">Transcription regulation</keyword>
<evidence type="ECO:0000256" key="5">
    <source>
        <dbReference type="ARBA" id="ARBA00023015"/>
    </source>
</evidence>
<organism evidence="10 11">
    <name type="scientific">Clydaea vesicula</name>
    <dbReference type="NCBI Taxonomy" id="447962"/>
    <lineage>
        <taxon>Eukaryota</taxon>
        <taxon>Fungi</taxon>
        <taxon>Fungi incertae sedis</taxon>
        <taxon>Chytridiomycota</taxon>
        <taxon>Chytridiomycota incertae sedis</taxon>
        <taxon>Chytridiomycetes</taxon>
        <taxon>Lobulomycetales</taxon>
        <taxon>Lobulomycetaceae</taxon>
        <taxon>Clydaea</taxon>
    </lineage>
</organism>
<dbReference type="InterPro" id="IPR036236">
    <property type="entry name" value="Znf_C2H2_sf"/>
</dbReference>
<keyword evidence="2" id="KW-0677">Repeat</keyword>